<dbReference type="GO" id="GO:0003677">
    <property type="term" value="F:DNA binding"/>
    <property type="evidence" value="ECO:0007669"/>
    <property type="project" value="UniProtKB-KW"/>
</dbReference>
<dbReference type="GO" id="GO:0009307">
    <property type="term" value="P:DNA restriction-modification system"/>
    <property type="evidence" value="ECO:0007669"/>
    <property type="project" value="UniProtKB-KW"/>
</dbReference>
<protein>
    <recommendedName>
        <fullName evidence="5">Type I restriction modification DNA specificity domain-containing protein</fullName>
    </recommendedName>
</protein>
<sequence>MIQTVTHTQLHFVPLTNFTNWSTQYLLGTDFSYTNKYELVEIGTFLTRKKIPIEIEDDKIYKRVTIKTNNGGVFLRDIEQGVNIGTKRQFVVSEGQFVLSKIDARNGAFGIVPKDIHNAIITGNFWVFDVDHTKINPYFLSLITTTSKFIKFSGKASNGSTNRHYLQEELFLTQKIPLPPLVVQNSIVENYNMKLRQAEEQGQQAKCLEIEVENYLFKKLGIERKNANPFLKRQLNVFPFSSFTDNWDLYKSTSVFFYISKSPYQIKTLGEVLDFVLRGWKKNNHNSNDEFNYIELGSIDIYQQIAKTSNIKIDKAPSRATQIVYAGDLLIGTTRPYLKKFSIVDDGHHENIASSGFQVIAPSNKYNIHFILEYLLSECAIKQFELFMKGALYPAITSKDLRKIQIPFPPLNIQTEIVRKIQWL</sequence>
<feature type="domain" description="Type I restriction modification DNA specificity" evidence="5">
    <location>
        <begin position="263"/>
        <end position="421"/>
    </location>
</feature>
<accession>A0A5J4QHK9</accession>
<evidence type="ECO:0000313" key="6">
    <source>
        <dbReference type="EMBL" id="KAA6320408.1"/>
    </source>
</evidence>
<dbReference type="PANTHER" id="PTHR43140:SF1">
    <property type="entry name" value="TYPE I RESTRICTION ENZYME ECOKI SPECIFICITY SUBUNIT"/>
    <property type="match status" value="1"/>
</dbReference>
<keyword evidence="4" id="KW-0175">Coiled coil</keyword>
<keyword evidence="2" id="KW-0680">Restriction system</keyword>
<comment type="caution">
    <text evidence="6">The sequence shown here is derived from an EMBL/GenBank/DDBJ whole genome shotgun (WGS) entry which is preliminary data.</text>
</comment>
<evidence type="ECO:0000256" key="3">
    <source>
        <dbReference type="ARBA" id="ARBA00023125"/>
    </source>
</evidence>
<organism evidence="6">
    <name type="scientific">termite gut metagenome</name>
    <dbReference type="NCBI Taxonomy" id="433724"/>
    <lineage>
        <taxon>unclassified sequences</taxon>
        <taxon>metagenomes</taxon>
        <taxon>organismal metagenomes</taxon>
    </lineage>
</organism>
<feature type="domain" description="Type I restriction modification DNA specificity" evidence="5">
    <location>
        <begin position="37"/>
        <end position="189"/>
    </location>
</feature>
<name>A0A5J4QHK9_9ZZZZ</name>
<keyword evidence="3" id="KW-0238">DNA-binding</keyword>
<gene>
    <name evidence="6" type="ORF">EZS27_029817</name>
</gene>
<dbReference type="SUPFAM" id="SSF116734">
    <property type="entry name" value="DNA methylase specificity domain"/>
    <property type="match status" value="2"/>
</dbReference>
<proteinExistence type="inferred from homology"/>
<dbReference type="Gene3D" id="3.90.220.20">
    <property type="entry name" value="DNA methylase specificity domains"/>
    <property type="match status" value="2"/>
</dbReference>
<dbReference type="PANTHER" id="PTHR43140">
    <property type="entry name" value="TYPE-1 RESTRICTION ENZYME ECOKI SPECIFICITY PROTEIN"/>
    <property type="match status" value="1"/>
</dbReference>
<dbReference type="InterPro" id="IPR000055">
    <property type="entry name" value="Restrct_endonuc_typeI_TRD"/>
</dbReference>
<dbReference type="AlphaFoldDB" id="A0A5J4QHK9"/>
<dbReference type="InterPro" id="IPR051212">
    <property type="entry name" value="Type-I_RE_S_subunit"/>
</dbReference>
<reference evidence="6" key="1">
    <citation type="submission" date="2019-03" db="EMBL/GenBank/DDBJ databases">
        <title>Single cell metagenomics reveals metabolic interactions within the superorganism composed of flagellate Streblomastix strix and complex community of Bacteroidetes bacteria on its surface.</title>
        <authorList>
            <person name="Treitli S.C."/>
            <person name="Kolisko M."/>
            <person name="Husnik F."/>
            <person name="Keeling P."/>
            <person name="Hampl V."/>
        </authorList>
    </citation>
    <scope>NUCLEOTIDE SEQUENCE</scope>
    <source>
        <strain evidence="6">STM</strain>
    </source>
</reference>
<feature type="coiled-coil region" evidence="4">
    <location>
        <begin position="181"/>
        <end position="208"/>
    </location>
</feature>
<dbReference type="EMBL" id="SNRY01003598">
    <property type="protein sequence ID" value="KAA6320408.1"/>
    <property type="molecule type" value="Genomic_DNA"/>
</dbReference>
<evidence type="ECO:0000256" key="4">
    <source>
        <dbReference type="SAM" id="Coils"/>
    </source>
</evidence>
<comment type="similarity">
    <text evidence="1">Belongs to the type-I restriction system S methylase family.</text>
</comment>
<evidence type="ECO:0000256" key="1">
    <source>
        <dbReference type="ARBA" id="ARBA00010923"/>
    </source>
</evidence>
<dbReference type="InterPro" id="IPR044946">
    <property type="entry name" value="Restrct_endonuc_typeI_TRD_sf"/>
</dbReference>
<dbReference type="Pfam" id="PF01420">
    <property type="entry name" value="Methylase_S"/>
    <property type="match status" value="2"/>
</dbReference>
<evidence type="ECO:0000259" key="5">
    <source>
        <dbReference type="Pfam" id="PF01420"/>
    </source>
</evidence>
<evidence type="ECO:0000256" key="2">
    <source>
        <dbReference type="ARBA" id="ARBA00022747"/>
    </source>
</evidence>